<dbReference type="InterPro" id="IPR000073">
    <property type="entry name" value="AB_hydrolase_1"/>
</dbReference>
<dbReference type="Gene3D" id="3.40.50.1820">
    <property type="entry name" value="alpha/beta hydrolase"/>
    <property type="match status" value="1"/>
</dbReference>
<dbReference type="GO" id="GO:0016787">
    <property type="term" value="F:hydrolase activity"/>
    <property type="evidence" value="ECO:0007669"/>
    <property type="project" value="UniProtKB-KW"/>
</dbReference>
<dbReference type="EMBL" id="KZ805314">
    <property type="protein sequence ID" value="PVI05429.1"/>
    <property type="molecule type" value="Genomic_DNA"/>
</dbReference>
<evidence type="ECO:0000313" key="2">
    <source>
        <dbReference type="EMBL" id="PVI05429.1"/>
    </source>
</evidence>
<dbReference type="SUPFAM" id="SSF53474">
    <property type="entry name" value="alpha/beta-Hydrolases"/>
    <property type="match status" value="1"/>
</dbReference>
<reference evidence="2 3" key="1">
    <citation type="journal article" date="2018" name="Sci. Rep.">
        <title>Comparative genomics provides insights into the lifestyle and reveals functional heterogeneity of dark septate endophytic fungi.</title>
        <authorList>
            <person name="Knapp D.G."/>
            <person name="Nemeth J.B."/>
            <person name="Barry K."/>
            <person name="Hainaut M."/>
            <person name="Henrissat B."/>
            <person name="Johnson J."/>
            <person name="Kuo A."/>
            <person name="Lim J.H.P."/>
            <person name="Lipzen A."/>
            <person name="Nolan M."/>
            <person name="Ohm R.A."/>
            <person name="Tamas L."/>
            <person name="Grigoriev I.V."/>
            <person name="Spatafora J.W."/>
            <person name="Nagy L.G."/>
            <person name="Kovacs G.M."/>
        </authorList>
    </citation>
    <scope>NUCLEOTIDE SEQUENCE [LARGE SCALE GENOMIC DNA]</scope>
    <source>
        <strain evidence="2 3">DSE2036</strain>
    </source>
</reference>
<sequence length="329" mass="35917">MSLLSRTILRQASSAISRATSLPPSPTLTQCSTNNTFQLPDNRTLGYALYGDPHGTPVFLFHGSPSCRLEAADWHAAALRRKIRIIGIDRWGMGLSSFKPQGRILDWPEDVSALASHLRLAKFHVMGGSGGGPYALACAALLPKSMLVGTGVVAGAAPPEAGTKGVSWDRWVAFKLNIWLPRAVLKWMMDTTLGNVARSGDVAAFEKQMNKVIATFSAGEREILEQNPQFRKDFVESFREASRTGCDGAVLDAKLVLSPWGFGMSEVHGRVRIWNGTADVHVPVHSARWMVERLPDADLKVYEGESHMGLPLHHGEEILADLIELGEDL</sequence>
<keyword evidence="2" id="KW-0378">Hydrolase</keyword>
<evidence type="ECO:0000313" key="3">
    <source>
        <dbReference type="Proteomes" id="UP000244855"/>
    </source>
</evidence>
<dbReference type="PANTHER" id="PTHR43433">
    <property type="entry name" value="HYDROLASE, ALPHA/BETA FOLD FAMILY PROTEIN"/>
    <property type="match status" value="1"/>
</dbReference>
<keyword evidence="3" id="KW-1185">Reference proteome</keyword>
<evidence type="ECO:0000259" key="1">
    <source>
        <dbReference type="Pfam" id="PF00561"/>
    </source>
</evidence>
<dbReference type="Pfam" id="PF00561">
    <property type="entry name" value="Abhydrolase_1"/>
    <property type="match status" value="1"/>
</dbReference>
<dbReference type="Proteomes" id="UP000244855">
    <property type="component" value="Unassembled WGS sequence"/>
</dbReference>
<name>A0A2V1E5Q4_9PLEO</name>
<organism evidence="2 3">
    <name type="scientific">Periconia macrospinosa</name>
    <dbReference type="NCBI Taxonomy" id="97972"/>
    <lineage>
        <taxon>Eukaryota</taxon>
        <taxon>Fungi</taxon>
        <taxon>Dikarya</taxon>
        <taxon>Ascomycota</taxon>
        <taxon>Pezizomycotina</taxon>
        <taxon>Dothideomycetes</taxon>
        <taxon>Pleosporomycetidae</taxon>
        <taxon>Pleosporales</taxon>
        <taxon>Massarineae</taxon>
        <taxon>Periconiaceae</taxon>
        <taxon>Periconia</taxon>
    </lineage>
</organism>
<dbReference type="OrthoDB" id="294702at2759"/>
<protein>
    <submittedName>
        <fullName evidence="2">Alpha/beta-hydrolase</fullName>
    </submittedName>
</protein>
<gene>
    <name evidence="2" type="ORF">DM02DRAFT_99621</name>
</gene>
<dbReference type="AlphaFoldDB" id="A0A2V1E5Q4"/>
<accession>A0A2V1E5Q4</accession>
<dbReference type="InterPro" id="IPR029058">
    <property type="entry name" value="AB_hydrolase_fold"/>
</dbReference>
<dbReference type="PANTHER" id="PTHR43433:SF10">
    <property type="entry name" value="AB HYDROLASE-1 DOMAIN-CONTAINING PROTEIN"/>
    <property type="match status" value="1"/>
</dbReference>
<feature type="domain" description="AB hydrolase-1" evidence="1">
    <location>
        <begin position="57"/>
        <end position="154"/>
    </location>
</feature>
<dbReference type="STRING" id="97972.A0A2V1E5Q4"/>
<dbReference type="InterPro" id="IPR050471">
    <property type="entry name" value="AB_hydrolase"/>
</dbReference>
<proteinExistence type="predicted"/>